<accession>A0A3Q2NS50</accession>
<dbReference type="PANTHER" id="PTHR12521:SF0">
    <property type="entry name" value="ADP-RIBOSE GLYCOHYDROLASE OARD1"/>
    <property type="match status" value="1"/>
</dbReference>
<protein>
    <submittedName>
        <fullName evidence="1">Uncharacterized protein</fullName>
    </submittedName>
</protein>
<sequence>PPQHPLTLPGGLFSSHAVTLPHCISEDCHLAGDTILCHFYFFSLYIQMVKLSVQCVLKHDGGFIYYLITKKKATQKPTYENLRRSLEDSVFQTPSHCIENGVKKISIPRFVVTNTGKYYIIW</sequence>
<keyword evidence="2" id="KW-1185">Reference proteome</keyword>
<dbReference type="InterPro" id="IPR043472">
    <property type="entry name" value="Macro_dom-like"/>
</dbReference>
<dbReference type="InterPro" id="IPR050892">
    <property type="entry name" value="ADP-ribose_metab_enzymes"/>
</dbReference>
<organism evidence="1 2">
    <name type="scientific">Fundulus heteroclitus</name>
    <name type="common">Killifish</name>
    <name type="synonym">Mummichog</name>
    <dbReference type="NCBI Taxonomy" id="8078"/>
    <lineage>
        <taxon>Eukaryota</taxon>
        <taxon>Metazoa</taxon>
        <taxon>Chordata</taxon>
        <taxon>Craniata</taxon>
        <taxon>Vertebrata</taxon>
        <taxon>Euteleostomi</taxon>
        <taxon>Actinopterygii</taxon>
        <taxon>Neopterygii</taxon>
        <taxon>Teleostei</taxon>
        <taxon>Neoteleostei</taxon>
        <taxon>Acanthomorphata</taxon>
        <taxon>Ovalentaria</taxon>
        <taxon>Atherinomorphae</taxon>
        <taxon>Cyprinodontiformes</taxon>
        <taxon>Fundulidae</taxon>
        <taxon>Fundulus</taxon>
    </lineage>
</organism>
<dbReference type="GO" id="GO:0140291">
    <property type="term" value="P:peptidyl-glutamate ADP-deribosylation"/>
    <property type="evidence" value="ECO:0007669"/>
    <property type="project" value="TreeGrafter"/>
</dbReference>
<reference evidence="1" key="2">
    <citation type="submission" date="2025-09" db="UniProtKB">
        <authorList>
            <consortium name="Ensembl"/>
        </authorList>
    </citation>
    <scope>IDENTIFICATION</scope>
</reference>
<dbReference type="Proteomes" id="UP000265000">
    <property type="component" value="Unplaced"/>
</dbReference>
<evidence type="ECO:0000313" key="1">
    <source>
        <dbReference type="Ensembl" id="ENSFHEP00000001966.1"/>
    </source>
</evidence>
<dbReference type="Gene3D" id="3.40.220.10">
    <property type="entry name" value="Leucine Aminopeptidase, subunit E, domain 1"/>
    <property type="match status" value="1"/>
</dbReference>
<dbReference type="PANTHER" id="PTHR12521">
    <property type="entry name" value="PROTEIN C6ORF130"/>
    <property type="match status" value="1"/>
</dbReference>
<name>A0A3Q2NS50_FUNHE</name>
<dbReference type="Ensembl" id="ENSFHET00000013000.1">
    <property type="protein sequence ID" value="ENSFHEP00000001966.1"/>
    <property type="gene ID" value="ENSFHEG00000002743.1"/>
</dbReference>
<dbReference type="AlphaFoldDB" id="A0A3Q2NS50"/>
<evidence type="ECO:0000313" key="2">
    <source>
        <dbReference type="Proteomes" id="UP000265000"/>
    </source>
</evidence>
<reference evidence="1" key="1">
    <citation type="submission" date="2025-08" db="UniProtKB">
        <authorList>
            <consortium name="Ensembl"/>
        </authorList>
    </citation>
    <scope>IDENTIFICATION</scope>
</reference>
<proteinExistence type="predicted"/>